<feature type="compositionally biased region" description="Acidic residues" evidence="7">
    <location>
        <begin position="294"/>
        <end position="305"/>
    </location>
</feature>
<keyword evidence="9" id="KW-1185">Reference proteome</keyword>
<dbReference type="GO" id="GO:0016592">
    <property type="term" value="C:mediator complex"/>
    <property type="evidence" value="ECO:0007669"/>
    <property type="project" value="InterPro"/>
</dbReference>
<comment type="subcellular location">
    <subcellularLocation>
        <location evidence="1">Nucleus</location>
    </subcellularLocation>
</comment>
<feature type="coiled-coil region" evidence="6">
    <location>
        <begin position="129"/>
        <end position="160"/>
    </location>
</feature>
<evidence type="ECO:0000313" key="9">
    <source>
        <dbReference type="Proteomes" id="UP000245884"/>
    </source>
</evidence>
<dbReference type="STRING" id="1569628.A0A316USV6"/>
<dbReference type="RefSeq" id="XP_025360827.1">
    <property type="nucleotide sequence ID" value="XM_025506600.1"/>
</dbReference>
<evidence type="ECO:0000256" key="7">
    <source>
        <dbReference type="SAM" id="MobiDB-lite"/>
    </source>
</evidence>
<dbReference type="Proteomes" id="UP000245884">
    <property type="component" value="Unassembled WGS sequence"/>
</dbReference>
<evidence type="ECO:0000256" key="6">
    <source>
        <dbReference type="SAM" id="Coils"/>
    </source>
</evidence>
<feature type="region of interest" description="Disordered" evidence="7">
    <location>
        <begin position="206"/>
        <end position="305"/>
    </location>
</feature>
<dbReference type="PANTHER" id="PTHR40630">
    <property type="entry name" value="POSSIBLE DNA-BINDING PROTEIN"/>
    <property type="match status" value="1"/>
</dbReference>
<dbReference type="InterPro" id="IPR021487">
    <property type="entry name" value="DUF3140"/>
</dbReference>
<proteinExistence type="inferred from homology"/>
<dbReference type="AlphaFoldDB" id="A0A316USV6"/>
<feature type="compositionally biased region" description="Low complexity" evidence="7">
    <location>
        <begin position="234"/>
        <end position="244"/>
    </location>
</feature>
<sequence length="305" mass="32590">MTSQDEAGPSTPKQPFQTDVRRTRGLQAGQILLGRRQNVTSAYDGDGSSASASSSSLRDLKEEEERLNKRIDDSVRSLESGMVDLIQSFRLGDKSVARAEQERFTAEYRADQVVRATSSLAALGRALQLSLLLSQAKEARDRQDEERRRLSDETNEYKKRCGVLLGHVFDVGDGVNQLPQQVSLDLGNKTDIESIIAATAAAAAAAPPPASAGNDGGQASAQIPWQSQEGQPTQGQSAAGQQAAMDMLTNSLEAASDQQVDNAPGDVQQQHEVATGHTSGQERGVIGGKGQNEDVGEDDDMEEVI</sequence>
<dbReference type="Pfam" id="PF06179">
    <property type="entry name" value="Med22"/>
    <property type="match status" value="1"/>
</dbReference>
<feature type="compositionally biased region" description="Polar residues" evidence="7">
    <location>
        <begin position="217"/>
        <end position="233"/>
    </location>
</feature>
<dbReference type="PANTHER" id="PTHR40630:SF1">
    <property type="entry name" value="DNA-BINDING PROTEIN"/>
    <property type="match status" value="1"/>
</dbReference>
<dbReference type="EMBL" id="KZ819672">
    <property type="protein sequence ID" value="PWN26215.1"/>
    <property type="molecule type" value="Genomic_DNA"/>
</dbReference>
<accession>A0A316USV6</accession>
<evidence type="ECO:0000256" key="1">
    <source>
        <dbReference type="ARBA" id="ARBA00004123"/>
    </source>
</evidence>
<comment type="similarity">
    <text evidence="2">Belongs to the Mediator complex subunit 22 family.</text>
</comment>
<keyword evidence="5" id="KW-0539">Nucleus</keyword>
<gene>
    <name evidence="8" type="ORF">BDZ90DRAFT_233349</name>
</gene>
<keyword evidence="6" id="KW-0175">Coiled coil</keyword>
<feature type="region of interest" description="Disordered" evidence="7">
    <location>
        <begin position="1"/>
        <end position="65"/>
    </location>
</feature>
<evidence type="ECO:0000256" key="4">
    <source>
        <dbReference type="ARBA" id="ARBA00023163"/>
    </source>
</evidence>
<evidence type="ECO:0000313" key="8">
    <source>
        <dbReference type="EMBL" id="PWN26215.1"/>
    </source>
</evidence>
<name>A0A316USV6_9BASI</name>
<organism evidence="8 9">
    <name type="scientific">Jaminaea rosea</name>
    <dbReference type="NCBI Taxonomy" id="1569628"/>
    <lineage>
        <taxon>Eukaryota</taxon>
        <taxon>Fungi</taxon>
        <taxon>Dikarya</taxon>
        <taxon>Basidiomycota</taxon>
        <taxon>Ustilaginomycotina</taxon>
        <taxon>Exobasidiomycetes</taxon>
        <taxon>Microstromatales</taxon>
        <taxon>Microstromatales incertae sedis</taxon>
        <taxon>Jaminaea</taxon>
    </lineage>
</organism>
<keyword evidence="3" id="KW-0805">Transcription regulation</keyword>
<dbReference type="InterPro" id="IPR009332">
    <property type="entry name" value="Med22"/>
</dbReference>
<reference evidence="8 9" key="1">
    <citation type="journal article" date="2018" name="Mol. Biol. Evol.">
        <title>Broad Genomic Sampling Reveals a Smut Pathogenic Ancestry of the Fungal Clade Ustilaginomycotina.</title>
        <authorList>
            <person name="Kijpornyongpan T."/>
            <person name="Mondo S.J."/>
            <person name="Barry K."/>
            <person name="Sandor L."/>
            <person name="Lee J."/>
            <person name="Lipzen A."/>
            <person name="Pangilinan J."/>
            <person name="LaButti K."/>
            <person name="Hainaut M."/>
            <person name="Henrissat B."/>
            <person name="Grigoriev I.V."/>
            <person name="Spatafora J.W."/>
            <person name="Aime M.C."/>
        </authorList>
    </citation>
    <scope>NUCLEOTIDE SEQUENCE [LARGE SCALE GENOMIC DNA]</scope>
    <source>
        <strain evidence="8 9">MCA 5214</strain>
    </source>
</reference>
<feature type="compositionally biased region" description="Polar residues" evidence="7">
    <location>
        <begin position="1"/>
        <end position="17"/>
    </location>
</feature>
<dbReference type="OrthoDB" id="10667318at2759"/>
<dbReference type="GO" id="GO:0006357">
    <property type="term" value="P:regulation of transcription by RNA polymerase II"/>
    <property type="evidence" value="ECO:0007669"/>
    <property type="project" value="InterPro"/>
</dbReference>
<feature type="compositionally biased region" description="Polar residues" evidence="7">
    <location>
        <begin position="248"/>
        <end position="281"/>
    </location>
</feature>
<dbReference type="GeneID" id="37028423"/>
<evidence type="ECO:0000256" key="5">
    <source>
        <dbReference type="ARBA" id="ARBA00023242"/>
    </source>
</evidence>
<keyword evidence="4" id="KW-0804">Transcription</keyword>
<evidence type="ECO:0000256" key="3">
    <source>
        <dbReference type="ARBA" id="ARBA00023015"/>
    </source>
</evidence>
<dbReference type="GO" id="GO:0003712">
    <property type="term" value="F:transcription coregulator activity"/>
    <property type="evidence" value="ECO:0007669"/>
    <property type="project" value="InterPro"/>
</dbReference>
<protein>
    <submittedName>
        <fullName evidence="8">Uncharacterized protein</fullName>
    </submittedName>
</protein>
<evidence type="ECO:0000256" key="2">
    <source>
        <dbReference type="ARBA" id="ARBA00005942"/>
    </source>
</evidence>